<keyword evidence="1" id="KW-1133">Transmembrane helix</keyword>
<dbReference type="OrthoDB" id="413313at2759"/>
<dbReference type="PANTHER" id="PTHR10974">
    <property type="entry name" value="FI08016P-RELATED"/>
    <property type="match status" value="1"/>
</dbReference>
<feature type="transmembrane region" description="Helical" evidence="1">
    <location>
        <begin position="12"/>
        <end position="30"/>
    </location>
</feature>
<name>A0A9P0FI29_BRAAE</name>
<evidence type="ECO:0008006" key="4">
    <source>
        <dbReference type="Google" id="ProtNLM"/>
    </source>
</evidence>
<keyword evidence="1" id="KW-0812">Transmembrane</keyword>
<dbReference type="InterPro" id="IPR004245">
    <property type="entry name" value="DUF229"/>
</dbReference>
<dbReference type="AlphaFoldDB" id="A0A9P0FI29"/>
<dbReference type="Gene3D" id="3.40.720.10">
    <property type="entry name" value="Alkaline Phosphatase, subunit A"/>
    <property type="match status" value="1"/>
</dbReference>
<dbReference type="EMBL" id="OV121136">
    <property type="protein sequence ID" value="CAH0557696.1"/>
    <property type="molecule type" value="Genomic_DNA"/>
</dbReference>
<evidence type="ECO:0000256" key="1">
    <source>
        <dbReference type="SAM" id="Phobius"/>
    </source>
</evidence>
<dbReference type="FunFam" id="3.40.720.10:FF:000017">
    <property type="entry name" value="Predicted protein"/>
    <property type="match status" value="1"/>
</dbReference>
<evidence type="ECO:0000313" key="3">
    <source>
        <dbReference type="Proteomes" id="UP001154078"/>
    </source>
</evidence>
<reference evidence="2" key="1">
    <citation type="submission" date="2021-12" db="EMBL/GenBank/DDBJ databases">
        <authorList>
            <person name="King R."/>
        </authorList>
    </citation>
    <scope>NUCLEOTIDE SEQUENCE</scope>
</reference>
<dbReference type="CDD" id="cd16021">
    <property type="entry name" value="ALP_like"/>
    <property type="match status" value="1"/>
</dbReference>
<dbReference type="InterPro" id="IPR017850">
    <property type="entry name" value="Alkaline_phosphatase_core_sf"/>
</dbReference>
<protein>
    <recommendedName>
        <fullName evidence="4">DUF229 domain containing protein</fullName>
    </recommendedName>
</protein>
<sequence>MDSNESRWRVPSTIWLLIFFVGLLYFLNVFQIEEYYTYPTPGRSEKFYAKESLKGFLVKTKGCRIPYMHPMDKTITKYIFKYDPPVCNNGIPSLYESNFTSLYLVNSSLPHYNLTDTKDLKCCYQEVSRRDVKGPKDNDNSFFTNKTCTNIGESTNIDKNYILITCRVNKHVIYTDMFWFVPSKVNNKTEMINDVTPPLNVLMVGLDAVSRLNLHRQMPKTVAYLTQIDAVEMLGYNKVGDNTFPNLIPVLSGLTEGELKDSCWHGKHFDNCTFLWNMFKNKGYMTSFGEDSSWMGLFNYMRHGFSRQPTDYAYGYFNRISEQKVGNAHSMNVDQCIGSREVYKDFLEYIGSVTRRFRMDNTPYFAFYWGASLSHDYLNKPSTGDESYLEFFRSLYEDGYLDNTVLVFMSDHGIRWGSIRQTYQGRMEERLPFVFVRLPDDYKKHHPQIYNNLKVNSHKLTTPFDLHETMADLLDPYSLTSDNIHSRNDTNDRGISLFSQIPDTRTCETAAIDAHWCTCQQSQEVAEDDPKVLEAAAFVVRRMNSLLKDLTECANLTLDAVLNARVMSHADAITNKKHEFEDYMITVRTAPGEGVFESTVRRVLEGTAHEIMGTISRLNLYGKQSKCITDFHLKLYCYCKSLFF</sequence>
<dbReference type="Pfam" id="PF02995">
    <property type="entry name" value="DUF229"/>
    <property type="match status" value="1"/>
</dbReference>
<keyword evidence="3" id="KW-1185">Reference proteome</keyword>
<dbReference type="Proteomes" id="UP001154078">
    <property type="component" value="Chromosome 5"/>
</dbReference>
<dbReference type="PANTHER" id="PTHR10974:SF1">
    <property type="entry name" value="FI08016P-RELATED"/>
    <property type="match status" value="1"/>
</dbReference>
<accession>A0A9P0FI29</accession>
<organism evidence="2 3">
    <name type="scientific">Brassicogethes aeneus</name>
    <name type="common">Rape pollen beetle</name>
    <name type="synonym">Meligethes aeneus</name>
    <dbReference type="NCBI Taxonomy" id="1431903"/>
    <lineage>
        <taxon>Eukaryota</taxon>
        <taxon>Metazoa</taxon>
        <taxon>Ecdysozoa</taxon>
        <taxon>Arthropoda</taxon>
        <taxon>Hexapoda</taxon>
        <taxon>Insecta</taxon>
        <taxon>Pterygota</taxon>
        <taxon>Neoptera</taxon>
        <taxon>Endopterygota</taxon>
        <taxon>Coleoptera</taxon>
        <taxon>Polyphaga</taxon>
        <taxon>Cucujiformia</taxon>
        <taxon>Nitidulidae</taxon>
        <taxon>Meligethinae</taxon>
        <taxon>Brassicogethes</taxon>
    </lineage>
</organism>
<keyword evidence="1" id="KW-0472">Membrane</keyword>
<evidence type="ECO:0000313" key="2">
    <source>
        <dbReference type="EMBL" id="CAH0557696.1"/>
    </source>
</evidence>
<proteinExistence type="predicted"/>
<dbReference type="SUPFAM" id="SSF53649">
    <property type="entry name" value="Alkaline phosphatase-like"/>
    <property type="match status" value="1"/>
</dbReference>
<gene>
    <name evidence="2" type="ORF">MELIAE_LOCUS8355</name>
</gene>
<dbReference type="GO" id="GO:0005615">
    <property type="term" value="C:extracellular space"/>
    <property type="evidence" value="ECO:0007669"/>
    <property type="project" value="TreeGrafter"/>
</dbReference>